<evidence type="ECO:0000256" key="2">
    <source>
        <dbReference type="RuleBase" id="RU362080"/>
    </source>
</evidence>
<dbReference type="Proteomes" id="UP001181622">
    <property type="component" value="Unassembled WGS sequence"/>
</dbReference>
<gene>
    <name evidence="3" type="ORF">IHQ68_16490</name>
</gene>
<evidence type="ECO:0000313" key="4">
    <source>
        <dbReference type="Proteomes" id="UP001181622"/>
    </source>
</evidence>
<dbReference type="Gene3D" id="3.40.1620.10">
    <property type="entry name" value="YefM-like domain"/>
    <property type="match status" value="1"/>
</dbReference>
<dbReference type="Pfam" id="PF02604">
    <property type="entry name" value="PhdYeFM_antitox"/>
    <property type="match status" value="1"/>
</dbReference>
<reference evidence="3" key="1">
    <citation type="submission" date="2020-10" db="EMBL/GenBank/DDBJ databases">
        <authorList>
            <person name="Abbas A."/>
            <person name="Razzaq R."/>
            <person name="Waqas M."/>
            <person name="Abbas N."/>
            <person name="Nielsen T.K."/>
            <person name="Hansen L.H."/>
            <person name="Hussain S."/>
            <person name="Shahid M."/>
        </authorList>
    </citation>
    <scope>NUCLEOTIDE SEQUENCE</scope>
    <source>
        <strain evidence="3">S14</strain>
    </source>
</reference>
<accession>A0ABU1DJB2</accession>
<proteinExistence type="inferred from homology"/>
<dbReference type="SUPFAM" id="SSF143120">
    <property type="entry name" value="YefM-like"/>
    <property type="match status" value="1"/>
</dbReference>
<dbReference type="PANTHER" id="PTHR33713">
    <property type="entry name" value="ANTITOXIN YAFN-RELATED"/>
    <property type="match status" value="1"/>
</dbReference>
<comment type="function">
    <text evidence="2">Antitoxin component of a type II toxin-antitoxin (TA) system.</text>
</comment>
<comment type="similarity">
    <text evidence="1 2">Belongs to the phD/YefM antitoxin family.</text>
</comment>
<dbReference type="InterPro" id="IPR036165">
    <property type="entry name" value="YefM-like_sf"/>
</dbReference>
<comment type="caution">
    <text evidence="3">The sequence shown here is derived from an EMBL/GenBank/DDBJ whole genome shotgun (WGS) entry which is preliminary data.</text>
</comment>
<dbReference type="PANTHER" id="PTHR33713:SF9">
    <property type="entry name" value="ANTITOXIN"/>
    <property type="match status" value="1"/>
</dbReference>
<dbReference type="InterPro" id="IPR051405">
    <property type="entry name" value="phD/YefM_antitoxin"/>
</dbReference>
<sequence>MREVSFSEAKARLSSVVDAAKEGEATVITRHGRKEAVVLSYEEWAQASGPRSLWEMLLNAPIDGRELETSRSKMRDVDL</sequence>
<evidence type="ECO:0000256" key="1">
    <source>
        <dbReference type="ARBA" id="ARBA00009981"/>
    </source>
</evidence>
<dbReference type="EMBL" id="JADBEO010000043">
    <property type="protein sequence ID" value="MDR4308219.1"/>
    <property type="molecule type" value="Genomic_DNA"/>
</dbReference>
<name>A0ABU1DJB2_9HYPH</name>
<dbReference type="RefSeq" id="WP_309393779.1">
    <property type="nucleotide sequence ID" value="NZ_JADBEO010000043.1"/>
</dbReference>
<dbReference type="NCBIfam" id="TIGR01552">
    <property type="entry name" value="phd_fam"/>
    <property type="match status" value="1"/>
</dbReference>
<evidence type="ECO:0000313" key="3">
    <source>
        <dbReference type="EMBL" id="MDR4308219.1"/>
    </source>
</evidence>
<protein>
    <recommendedName>
        <fullName evidence="2">Antitoxin</fullName>
    </recommendedName>
</protein>
<organism evidence="3 4">
    <name type="scientific">Chelatococcus sambhunathii</name>
    <dbReference type="NCBI Taxonomy" id="363953"/>
    <lineage>
        <taxon>Bacteria</taxon>
        <taxon>Pseudomonadati</taxon>
        <taxon>Pseudomonadota</taxon>
        <taxon>Alphaproteobacteria</taxon>
        <taxon>Hyphomicrobiales</taxon>
        <taxon>Chelatococcaceae</taxon>
        <taxon>Chelatococcus</taxon>
    </lineage>
</organism>
<keyword evidence="4" id="KW-1185">Reference proteome</keyword>
<dbReference type="InterPro" id="IPR006442">
    <property type="entry name" value="Antitoxin_Phd/YefM"/>
</dbReference>